<evidence type="ECO:0000313" key="1">
    <source>
        <dbReference type="EMBL" id="KAI7808791.1"/>
    </source>
</evidence>
<proteinExistence type="predicted"/>
<sequence length="147" mass="16104">MSRNSQTVICGVSEKAALYKRPEGNCHSDRMDLSENAFLARLVLFCDGDLSLPAGNERIAQLVKSVLLNRSGRPPASASKLDDFFILQSLVLRQPCLCMHFTVVLVVEQVREQERRVLGGCGPLTGSDSFVSDTSQCPLGQAGLRHR</sequence>
<name>A0A9W7WUX9_TRIRA</name>
<keyword evidence="2" id="KW-1185">Reference proteome</keyword>
<reference evidence="1" key="1">
    <citation type="submission" date="2021-02" db="EMBL/GenBank/DDBJ databases">
        <title>Comparative genomics reveals that relaxation of natural selection precedes convergent phenotypic evolution of cavefish.</title>
        <authorList>
            <person name="Peng Z."/>
        </authorList>
    </citation>
    <scope>NUCLEOTIDE SEQUENCE</scope>
    <source>
        <tissue evidence="1">Muscle</tissue>
    </source>
</reference>
<gene>
    <name evidence="1" type="ORF">IRJ41_014237</name>
</gene>
<comment type="caution">
    <text evidence="1">The sequence shown here is derived from an EMBL/GenBank/DDBJ whole genome shotgun (WGS) entry which is preliminary data.</text>
</comment>
<protein>
    <submittedName>
        <fullName evidence="1">Uncharacterized protein</fullName>
    </submittedName>
</protein>
<dbReference type="EMBL" id="JAFHDT010000006">
    <property type="protein sequence ID" value="KAI7808791.1"/>
    <property type="molecule type" value="Genomic_DNA"/>
</dbReference>
<dbReference type="AlphaFoldDB" id="A0A9W7WUX9"/>
<organism evidence="1 2">
    <name type="scientific">Triplophysa rosa</name>
    <name type="common">Cave loach</name>
    <dbReference type="NCBI Taxonomy" id="992332"/>
    <lineage>
        <taxon>Eukaryota</taxon>
        <taxon>Metazoa</taxon>
        <taxon>Chordata</taxon>
        <taxon>Craniata</taxon>
        <taxon>Vertebrata</taxon>
        <taxon>Euteleostomi</taxon>
        <taxon>Actinopterygii</taxon>
        <taxon>Neopterygii</taxon>
        <taxon>Teleostei</taxon>
        <taxon>Ostariophysi</taxon>
        <taxon>Cypriniformes</taxon>
        <taxon>Nemacheilidae</taxon>
        <taxon>Triplophysa</taxon>
    </lineage>
</organism>
<accession>A0A9W7WUX9</accession>
<evidence type="ECO:0000313" key="2">
    <source>
        <dbReference type="Proteomes" id="UP001059041"/>
    </source>
</evidence>
<dbReference type="Proteomes" id="UP001059041">
    <property type="component" value="Linkage Group LG6"/>
</dbReference>